<organism evidence="1">
    <name type="scientific">Albugo laibachii Nc14</name>
    <dbReference type="NCBI Taxonomy" id="890382"/>
    <lineage>
        <taxon>Eukaryota</taxon>
        <taxon>Sar</taxon>
        <taxon>Stramenopiles</taxon>
        <taxon>Oomycota</taxon>
        <taxon>Peronosporomycetes</taxon>
        <taxon>Albuginales</taxon>
        <taxon>Albuginaceae</taxon>
        <taxon>Albugo</taxon>
    </lineage>
</organism>
<protein>
    <submittedName>
        <fullName evidence="1">AlNc14C146G7383 protein</fullName>
    </submittedName>
    <submittedName>
        <fullName evidence="2">AlNc14C228G9257 protein</fullName>
    </submittedName>
</protein>
<evidence type="ECO:0000313" key="2">
    <source>
        <dbReference type="EMBL" id="CCA24237.1"/>
    </source>
</evidence>
<gene>
    <name evidence="1" type="primary">AlNc14C146G7383</name>
    <name evidence="2" type="synonym">AlNc14C228G9257</name>
    <name evidence="1" type="ORF">ALNC14_083020</name>
    <name evidence="2" type="ORF">ALNC14_103810</name>
</gene>
<proteinExistence type="predicted"/>
<dbReference type="EMBL" id="FR824191">
    <property type="protein sequence ID" value="CCA22159.1"/>
    <property type="molecule type" value="Genomic_DNA"/>
</dbReference>
<dbReference type="AlphaFoldDB" id="F0WLJ5"/>
<sequence length="108" mass="12506">MHVLYISRSSWGAGRHSIGTRASFALFEVDVVISSRKQNTEGRERITYPNQQYTRMHSVTIGQSATSATKNVKNDTKPRTYSTSYTELAIFVQLWRWYFRIATVLYYG</sequence>
<reference evidence="1" key="2">
    <citation type="submission" date="2011-02" db="EMBL/GenBank/DDBJ databases">
        <authorList>
            <person name="MacLean D."/>
        </authorList>
    </citation>
    <scope>NUCLEOTIDE SEQUENCE</scope>
</reference>
<accession>F0WLJ5</accession>
<reference evidence="1" key="1">
    <citation type="journal article" date="2011" name="PLoS Biol.">
        <title>Gene gain and loss during evolution of obligate parasitism in the white rust pathogen of Arabidopsis thaliana.</title>
        <authorList>
            <person name="Kemen E."/>
            <person name="Gardiner A."/>
            <person name="Schultz-Larsen T."/>
            <person name="Kemen A.C."/>
            <person name="Balmuth A.L."/>
            <person name="Robert-Seilaniantz A."/>
            <person name="Bailey K."/>
            <person name="Holub E."/>
            <person name="Studholme D.J."/>
            <person name="Maclean D."/>
            <person name="Jones J.D."/>
        </authorList>
    </citation>
    <scope>NUCLEOTIDE SEQUENCE</scope>
</reference>
<dbReference type="HOGENOM" id="CLU_2201945_0_0_1"/>
<name>F0WLJ5_9STRA</name>
<dbReference type="EMBL" id="FR824273">
    <property type="protein sequence ID" value="CCA24237.1"/>
    <property type="molecule type" value="Genomic_DNA"/>
</dbReference>
<evidence type="ECO:0000313" key="1">
    <source>
        <dbReference type="EMBL" id="CCA22159.1"/>
    </source>
</evidence>